<dbReference type="Gene3D" id="6.10.250.2700">
    <property type="match status" value="1"/>
</dbReference>
<evidence type="ECO:0000313" key="3">
    <source>
        <dbReference type="EMBL" id="KMO25825.1"/>
    </source>
</evidence>
<keyword evidence="2" id="KW-0472">Membrane</keyword>
<keyword evidence="2" id="KW-1133">Transmembrane helix</keyword>
<gene>
    <name evidence="3" type="ORF">QR79_05720</name>
</gene>
<name>A0ABR5HGR0_9HYPH</name>
<feature type="transmembrane region" description="Helical" evidence="2">
    <location>
        <begin position="112"/>
        <end position="135"/>
    </location>
</feature>
<feature type="coiled-coil region" evidence="1">
    <location>
        <begin position="55"/>
        <end position="108"/>
    </location>
</feature>
<comment type="caution">
    <text evidence="3">The sequence shown here is derived from an EMBL/GenBank/DDBJ whole genome shotgun (WGS) entry which is preliminary data.</text>
</comment>
<evidence type="ECO:0000256" key="1">
    <source>
        <dbReference type="SAM" id="Coils"/>
    </source>
</evidence>
<evidence type="ECO:0008006" key="5">
    <source>
        <dbReference type="Google" id="ProtNLM"/>
    </source>
</evidence>
<reference evidence="3 4" key="1">
    <citation type="submission" date="2014-11" db="EMBL/GenBank/DDBJ databases">
        <title>Comparative genomics of Methylobacterium species.</title>
        <authorList>
            <person name="Chaudhry V."/>
            <person name="Patil P.B."/>
        </authorList>
    </citation>
    <scope>NUCLEOTIDE SEQUENCE [LARGE SCALE GENOMIC DNA]</scope>
    <source>
        <strain evidence="3 4">SE3.6</strain>
    </source>
</reference>
<dbReference type="RefSeq" id="WP_048428734.1">
    <property type="nucleotide sequence ID" value="NZ_CP121700.1"/>
</dbReference>
<dbReference type="SUPFAM" id="SSF47162">
    <property type="entry name" value="Apolipoprotein"/>
    <property type="match status" value="1"/>
</dbReference>
<proteinExistence type="predicted"/>
<evidence type="ECO:0000313" key="4">
    <source>
        <dbReference type="Proteomes" id="UP000036471"/>
    </source>
</evidence>
<accession>A0ABR5HGR0</accession>
<sequence length="137" mass="15380">MASVAFDTLKFARTLRDKAQLSPEQAEGFAVAVSEAVQGDLATKADLQILDTGLRNEMQSLRAELKNDMQSLRSELKNDMQSLRTELKSELRESEARLETKLERQRSEIVKWMFGTIGFQTLIILGAVIALVRVVKP</sequence>
<dbReference type="Proteomes" id="UP000036471">
    <property type="component" value="Unassembled WGS sequence"/>
</dbReference>
<keyword evidence="2" id="KW-0812">Transmembrane</keyword>
<keyword evidence="4" id="KW-1185">Reference proteome</keyword>
<dbReference type="EMBL" id="JTHG01000040">
    <property type="protein sequence ID" value="KMO25825.1"/>
    <property type="molecule type" value="Genomic_DNA"/>
</dbReference>
<evidence type="ECO:0000256" key="2">
    <source>
        <dbReference type="SAM" id="Phobius"/>
    </source>
</evidence>
<keyword evidence="1" id="KW-0175">Coiled coil</keyword>
<protein>
    <recommendedName>
        <fullName evidence="5">DUF1640 domain-containing protein</fullName>
    </recommendedName>
</protein>
<organism evidence="3 4">
    <name type="scientific">Methylobacterium indicum</name>
    <dbReference type="NCBI Taxonomy" id="1775910"/>
    <lineage>
        <taxon>Bacteria</taxon>
        <taxon>Pseudomonadati</taxon>
        <taxon>Pseudomonadota</taxon>
        <taxon>Alphaproteobacteria</taxon>
        <taxon>Hyphomicrobiales</taxon>
        <taxon>Methylobacteriaceae</taxon>
        <taxon>Methylobacterium</taxon>
    </lineage>
</organism>